<dbReference type="PANTHER" id="PTHR20883:SF48">
    <property type="entry name" value="ECTOINE DIOXYGENASE"/>
    <property type="match status" value="1"/>
</dbReference>
<dbReference type="GO" id="GO:0016706">
    <property type="term" value="F:2-oxoglutarate-dependent dioxygenase activity"/>
    <property type="evidence" value="ECO:0007669"/>
    <property type="project" value="InterPro"/>
</dbReference>
<dbReference type="AlphaFoldDB" id="A0A2S1R532"/>
<protein>
    <recommendedName>
        <fullName evidence="10">Ectoine hydroxylase</fullName>
        <ecNumber evidence="10">1.14.11.55</ecNumber>
    </recommendedName>
</protein>
<dbReference type="RefSeq" id="WP_108846613.1">
    <property type="nucleotide sequence ID" value="NZ_CP015449.1"/>
</dbReference>
<evidence type="ECO:0000313" key="12">
    <source>
        <dbReference type="Proteomes" id="UP000244928"/>
    </source>
</evidence>
<evidence type="ECO:0000256" key="8">
    <source>
        <dbReference type="ARBA" id="ARBA00023004"/>
    </source>
</evidence>
<dbReference type="EMBL" id="CP015449">
    <property type="protein sequence ID" value="AWH91354.1"/>
    <property type="molecule type" value="Genomic_DNA"/>
</dbReference>
<evidence type="ECO:0000256" key="5">
    <source>
        <dbReference type="ARBA" id="ARBA00022723"/>
    </source>
</evidence>
<dbReference type="InterPro" id="IPR012774">
    <property type="entry name" value="EctD"/>
</dbReference>
<evidence type="ECO:0000256" key="6">
    <source>
        <dbReference type="ARBA" id="ARBA00022964"/>
    </source>
</evidence>
<dbReference type="EC" id="1.14.11.55" evidence="10"/>
<organism evidence="11 12">
    <name type="scientific">Dietzia lutea</name>
    <dbReference type="NCBI Taxonomy" id="546160"/>
    <lineage>
        <taxon>Bacteria</taxon>
        <taxon>Bacillati</taxon>
        <taxon>Actinomycetota</taxon>
        <taxon>Actinomycetes</taxon>
        <taxon>Mycobacteriales</taxon>
        <taxon>Dietziaceae</taxon>
        <taxon>Dietzia</taxon>
    </lineage>
</organism>
<dbReference type="Gene3D" id="2.60.120.620">
    <property type="entry name" value="q2cbj1_9rhob like domain"/>
    <property type="match status" value="1"/>
</dbReference>
<evidence type="ECO:0000313" key="11">
    <source>
        <dbReference type="EMBL" id="AWH91354.1"/>
    </source>
</evidence>
<evidence type="ECO:0000256" key="1">
    <source>
        <dbReference type="ARBA" id="ARBA00001954"/>
    </source>
</evidence>
<dbReference type="GO" id="GO:0005506">
    <property type="term" value="F:iron ion binding"/>
    <property type="evidence" value="ECO:0007669"/>
    <property type="project" value="UniProtKB-ARBA"/>
</dbReference>
<evidence type="ECO:0000256" key="3">
    <source>
        <dbReference type="ARBA" id="ARBA00007851"/>
    </source>
</evidence>
<keyword evidence="6" id="KW-0223">Dioxygenase</keyword>
<dbReference type="NCBIfam" id="TIGR02408">
    <property type="entry name" value="ectoine_ThpD"/>
    <property type="match status" value="1"/>
</dbReference>
<dbReference type="KEGG" id="dlu:A6035_03285"/>
<keyword evidence="8" id="KW-0408">Iron</keyword>
<comment type="catalytic activity">
    <reaction evidence="9">
        <text>L-ectoine + 2-oxoglutarate + O2 = 5-hydroxyectoine + succinate + CO2</text>
        <dbReference type="Rhea" id="RHEA:45740"/>
        <dbReference type="ChEBI" id="CHEBI:15379"/>
        <dbReference type="ChEBI" id="CHEBI:16526"/>
        <dbReference type="ChEBI" id="CHEBI:16810"/>
        <dbReference type="ChEBI" id="CHEBI:30031"/>
        <dbReference type="ChEBI" id="CHEBI:58515"/>
        <dbReference type="ChEBI" id="CHEBI:85413"/>
        <dbReference type="EC" id="1.14.11.55"/>
    </reaction>
</comment>
<evidence type="ECO:0000256" key="7">
    <source>
        <dbReference type="ARBA" id="ARBA00023002"/>
    </source>
</evidence>
<accession>A0A2S1R532</accession>
<keyword evidence="7" id="KW-0560">Oxidoreductase</keyword>
<comment type="cofactor">
    <cofactor evidence="1">
        <name>Fe(2+)</name>
        <dbReference type="ChEBI" id="CHEBI:29033"/>
    </cofactor>
</comment>
<reference evidence="11 12" key="1">
    <citation type="submission" date="2016-04" db="EMBL/GenBank/DDBJ databases">
        <title>Complete genome sequence of Dietzia lutea YIM 80766T, a strain isolated from desert soil in Egypt.</title>
        <authorList>
            <person name="Zhao J."/>
            <person name="Hu B."/>
            <person name="Geng S."/>
            <person name="Nie Y."/>
            <person name="Tang Y."/>
        </authorList>
    </citation>
    <scope>NUCLEOTIDE SEQUENCE [LARGE SCALE GENOMIC DNA]</scope>
    <source>
        <strain evidence="11 12">YIM 80766</strain>
    </source>
</reference>
<evidence type="ECO:0000256" key="10">
    <source>
        <dbReference type="NCBIfam" id="TIGR02408"/>
    </source>
</evidence>
<name>A0A2S1R532_9ACTN</name>
<dbReference type="InterPro" id="IPR008775">
    <property type="entry name" value="Phytyl_CoA_dOase-like"/>
</dbReference>
<dbReference type="OrthoDB" id="2573519at2"/>
<keyword evidence="12" id="KW-1185">Reference proteome</keyword>
<dbReference type="Pfam" id="PF05721">
    <property type="entry name" value="PhyH"/>
    <property type="match status" value="1"/>
</dbReference>
<comment type="similarity">
    <text evidence="3">Belongs to the PhyH family. EctD subfamily.</text>
</comment>
<keyword evidence="5" id="KW-0479">Metal-binding</keyword>
<sequence length="287" mass="32095">MTIAVDDYQTRVTGRPEIVERRDPVIWGSSRDPEVLEFEEKGYIQREGALDAARIDACWEELQRFGDDPAMKDDPRIIREQGGRAVRSIFDVHELSEVVWEAVEQSGAIDLARQILGSDVYVHQSRLNYKPGFAGGAFYWHSDFETWHAEDGMPKPRACSASLALTPNETYNGPLMIMPGTHKYYVQCAGETPDDYYKESLVTTAPKVGVPSEEHITEMYREYGLDVLTGGAGSMTMFDCNALHASGGNITPLPRANVFIVFNSVENELTEPFAGTPPRPDFLARRP</sequence>
<gene>
    <name evidence="11" type="ORF">A6035_03285</name>
</gene>
<evidence type="ECO:0000256" key="2">
    <source>
        <dbReference type="ARBA" id="ARBA00004063"/>
    </source>
</evidence>
<evidence type="ECO:0000256" key="9">
    <source>
        <dbReference type="ARBA" id="ARBA00049228"/>
    </source>
</evidence>
<evidence type="ECO:0000256" key="4">
    <source>
        <dbReference type="ARBA" id="ARBA00011738"/>
    </source>
</evidence>
<dbReference type="PANTHER" id="PTHR20883">
    <property type="entry name" value="PHYTANOYL-COA DIOXYGENASE DOMAIN CONTAINING 1"/>
    <property type="match status" value="1"/>
</dbReference>
<dbReference type="Proteomes" id="UP000244928">
    <property type="component" value="Chromosome"/>
</dbReference>
<comment type="function">
    <text evidence="2">Involved in the biosynthesis of 5-hydroxyectoine, called compatible solute, which helps organisms to survive extreme osmotic stress by acting as a highly soluble organic osmolyte. Catalyzes the 2-oxoglutarate-dependent selective hydroxylation of L-ectoine to yield (4S,5S)-5-hydroxyectoine.</text>
</comment>
<comment type="subunit">
    <text evidence="4">Homodimer.</text>
</comment>
<dbReference type="SUPFAM" id="SSF51197">
    <property type="entry name" value="Clavaminate synthase-like"/>
    <property type="match status" value="1"/>
</dbReference>
<proteinExistence type="inferred from homology"/>